<comment type="caution">
    <text evidence="2">The sequence shown here is derived from an EMBL/GenBank/DDBJ whole genome shotgun (WGS) entry which is preliminary data.</text>
</comment>
<accession>Q4CLQ3</accession>
<feature type="region of interest" description="Disordered" evidence="1">
    <location>
        <begin position="69"/>
        <end position="91"/>
    </location>
</feature>
<protein>
    <submittedName>
        <fullName evidence="2">Uncharacterized protein</fullName>
    </submittedName>
</protein>
<sequence>MPRRPHIQACHQSLVCKGRLLDLPCTLLGLRVDVVEAATLCIPILLPRPTPVAHLLFLQRSLPALPAAPAEGLHHPSSLQEPRMAASPSPLAWPSDCRMSSPPLAGAAPPSCRTTRHHPLLASLSMPPLPLLQQQQLQERDSPSRAAATRLWPPLRLHTTIPSHAAAPPP</sequence>
<proteinExistence type="predicted"/>
<dbReference type="Proteomes" id="UP000002296">
    <property type="component" value="Unassembled WGS sequence"/>
</dbReference>
<dbReference type="PaxDb" id="353153-Q4CLQ3"/>
<evidence type="ECO:0000313" key="3">
    <source>
        <dbReference type="Proteomes" id="UP000002296"/>
    </source>
</evidence>
<feature type="region of interest" description="Disordered" evidence="1">
    <location>
        <begin position="134"/>
        <end position="170"/>
    </location>
</feature>
<organism evidence="2 3">
    <name type="scientific">Trypanosoma cruzi (strain CL Brener)</name>
    <dbReference type="NCBI Taxonomy" id="353153"/>
    <lineage>
        <taxon>Eukaryota</taxon>
        <taxon>Discoba</taxon>
        <taxon>Euglenozoa</taxon>
        <taxon>Kinetoplastea</taxon>
        <taxon>Metakinetoplastina</taxon>
        <taxon>Trypanosomatida</taxon>
        <taxon>Trypanosomatidae</taxon>
        <taxon>Trypanosoma</taxon>
        <taxon>Schizotrypanum</taxon>
    </lineage>
</organism>
<reference evidence="2 3" key="1">
    <citation type="journal article" date="2005" name="Science">
        <title>The genome sequence of Trypanosoma cruzi, etiologic agent of Chagas disease.</title>
        <authorList>
            <person name="El-Sayed N.M."/>
            <person name="Myler P.J."/>
            <person name="Bartholomeu D.C."/>
            <person name="Nilsson D."/>
            <person name="Aggarwal G."/>
            <person name="Tran A.N."/>
            <person name="Ghedin E."/>
            <person name="Worthey E.A."/>
            <person name="Delcher A.L."/>
            <person name="Blandin G."/>
            <person name="Westenberger S.J."/>
            <person name="Caler E."/>
            <person name="Cerqueira G.C."/>
            <person name="Branche C."/>
            <person name="Haas B."/>
            <person name="Anupama A."/>
            <person name="Arner E."/>
            <person name="Aslund L."/>
            <person name="Attipoe P."/>
            <person name="Bontempi E."/>
            <person name="Bringaud F."/>
            <person name="Burton P."/>
            <person name="Cadag E."/>
            <person name="Campbell D.A."/>
            <person name="Carrington M."/>
            <person name="Crabtree J."/>
            <person name="Darban H."/>
            <person name="da Silveira J.F."/>
            <person name="de Jong P."/>
            <person name="Edwards K."/>
            <person name="Englund P.T."/>
            <person name="Fazelina G."/>
            <person name="Feldblyum T."/>
            <person name="Ferella M."/>
            <person name="Frasch A.C."/>
            <person name="Gull K."/>
            <person name="Horn D."/>
            <person name="Hou L."/>
            <person name="Huang Y."/>
            <person name="Kindlund E."/>
            <person name="Klingbeil M."/>
            <person name="Kluge S."/>
            <person name="Koo H."/>
            <person name="Lacerda D."/>
            <person name="Levin M.J."/>
            <person name="Lorenzi H."/>
            <person name="Louie T."/>
            <person name="Machado C.R."/>
            <person name="McCulloch R."/>
            <person name="McKenna A."/>
            <person name="Mizuno Y."/>
            <person name="Mottram J.C."/>
            <person name="Nelson S."/>
            <person name="Ochaya S."/>
            <person name="Osoegawa K."/>
            <person name="Pai G."/>
            <person name="Parsons M."/>
            <person name="Pentony M."/>
            <person name="Pettersson U."/>
            <person name="Pop M."/>
            <person name="Ramirez J.L."/>
            <person name="Rinta J."/>
            <person name="Robertson L."/>
            <person name="Salzberg S.L."/>
            <person name="Sanchez D.O."/>
            <person name="Seyler A."/>
            <person name="Sharma R."/>
            <person name="Shetty J."/>
            <person name="Simpson A.J."/>
            <person name="Sisk E."/>
            <person name="Tammi M.T."/>
            <person name="Tarleton R."/>
            <person name="Teixeira S."/>
            <person name="Van Aken S."/>
            <person name="Vogt C."/>
            <person name="Ward P.N."/>
            <person name="Wickstead B."/>
            <person name="Wortman J."/>
            <person name="White O."/>
            <person name="Fraser C.M."/>
            <person name="Stuart K.D."/>
            <person name="Andersson B."/>
        </authorList>
    </citation>
    <scope>NUCLEOTIDE SEQUENCE [LARGE SCALE GENOMIC DNA]</scope>
    <source>
        <strain evidence="2 3">CL Brener</strain>
    </source>
</reference>
<name>Q4CLQ3_TRYCC</name>
<dbReference type="GeneID" id="3532032"/>
<gene>
    <name evidence="2" type="ORF">Tc00.1047053506545.10</name>
</gene>
<evidence type="ECO:0000313" key="2">
    <source>
        <dbReference type="EMBL" id="EAN81205.1"/>
    </source>
</evidence>
<dbReference type="EMBL" id="AAHK01004048">
    <property type="protein sequence ID" value="EAN81205.1"/>
    <property type="molecule type" value="Genomic_DNA"/>
</dbReference>
<dbReference type="RefSeq" id="XP_802651.1">
    <property type="nucleotide sequence ID" value="XM_797558.1"/>
</dbReference>
<keyword evidence="3" id="KW-1185">Reference proteome</keyword>
<dbReference type="InParanoid" id="Q4CLQ3"/>
<dbReference type="KEGG" id="tcr:506545.10"/>
<dbReference type="AlphaFoldDB" id="Q4CLQ3"/>
<evidence type="ECO:0000256" key="1">
    <source>
        <dbReference type="SAM" id="MobiDB-lite"/>
    </source>
</evidence>